<dbReference type="Proteomes" id="UP000197215">
    <property type="component" value="Unassembled WGS sequence"/>
</dbReference>
<gene>
    <name evidence="1" type="ORF">SAMN06295916_0715</name>
</gene>
<evidence type="ECO:0000313" key="2">
    <source>
        <dbReference type="Proteomes" id="UP000197215"/>
    </source>
</evidence>
<evidence type="ECO:0008006" key="3">
    <source>
        <dbReference type="Google" id="ProtNLM"/>
    </source>
</evidence>
<protein>
    <recommendedName>
        <fullName evidence="3">DUF721 domain-containing protein</fullName>
    </recommendedName>
</protein>
<reference evidence="1 2" key="1">
    <citation type="submission" date="2017-06" db="EMBL/GenBank/DDBJ databases">
        <authorList>
            <person name="Kim H.J."/>
            <person name="Triplett B.A."/>
        </authorList>
    </citation>
    <scope>NUCLEOTIDE SEQUENCE [LARGE SCALE GENOMIC DNA]</scope>
    <source>
        <strain evidence="1 2">MWH-VicM1</strain>
    </source>
</reference>
<keyword evidence="2" id="KW-1185">Reference proteome</keyword>
<sequence>MTFARKFKPQSLAPGRGSANAREALDCIEENSPLGEILQKAENSLLLQQALRLSLNKNGLEKAADLVKVGGFSEGNGELKIYTNHSTVATRLQQKLPSILLNLQEQGWAVQFLSIKQSPKELSIDGLNSDHYSNKPPVFTEVAQKSWAGLLDKLDGESPLKAAVRNLLKRRR</sequence>
<dbReference type="AlphaFoldDB" id="A0A212T988"/>
<proteinExistence type="predicted"/>
<name>A0A212T988_9BURK</name>
<evidence type="ECO:0000313" key="1">
    <source>
        <dbReference type="EMBL" id="SNC62627.1"/>
    </source>
</evidence>
<organism evidence="1 2">
    <name type="scientific">Polynucleobacter victoriensis</name>
    <dbReference type="NCBI Taxonomy" id="2049319"/>
    <lineage>
        <taxon>Bacteria</taxon>
        <taxon>Pseudomonadati</taxon>
        <taxon>Pseudomonadota</taxon>
        <taxon>Betaproteobacteria</taxon>
        <taxon>Burkholderiales</taxon>
        <taxon>Burkholderiaceae</taxon>
        <taxon>Polynucleobacter</taxon>
    </lineage>
</organism>
<dbReference type="RefSeq" id="WP_088812593.1">
    <property type="nucleotide sequence ID" value="NZ_FYEX01000001.1"/>
</dbReference>
<dbReference type="OrthoDB" id="9135644at2"/>
<accession>A0A212T988</accession>
<dbReference type="EMBL" id="FYEX01000001">
    <property type="protein sequence ID" value="SNC62627.1"/>
    <property type="molecule type" value="Genomic_DNA"/>
</dbReference>